<dbReference type="CDD" id="cd00833">
    <property type="entry name" value="PKS"/>
    <property type="match status" value="1"/>
</dbReference>
<dbReference type="InterPro" id="IPR049900">
    <property type="entry name" value="PKS_mFAS_DH"/>
</dbReference>
<keyword evidence="2" id="KW-0596">Phosphopantetheine</keyword>
<dbReference type="RefSeq" id="WP_361704208.1">
    <property type="nucleotide sequence ID" value="NZ_JBEZVE010000011.1"/>
</dbReference>
<dbReference type="PROSITE" id="PS00012">
    <property type="entry name" value="PHOSPHOPANTETHEINE"/>
    <property type="match status" value="1"/>
</dbReference>
<dbReference type="SMART" id="SM00826">
    <property type="entry name" value="PKS_DH"/>
    <property type="match status" value="1"/>
</dbReference>
<proteinExistence type="predicted"/>
<evidence type="ECO:0000256" key="2">
    <source>
        <dbReference type="ARBA" id="ARBA00022450"/>
    </source>
</evidence>
<feature type="domain" description="Ketosynthase family 3 (KS3)" evidence="10">
    <location>
        <begin position="45"/>
        <end position="467"/>
    </location>
</feature>
<dbReference type="InterPro" id="IPR009081">
    <property type="entry name" value="PP-bd_ACP"/>
</dbReference>
<name>A0ABV2ZKY9_9ACTN</name>
<evidence type="ECO:0000259" key="11">
    <source>
        <dbReference type="PROSITE" id="PS52019"/>
    </source>
</evidence>
<dbReference type="InterPro" id="IPR036736">
    <property type="entry name" value="ACP-like_sf"/>
</dbReference>
<dbReference type="InterPro" id="IPR050091">
    <property type="entry name" value="PKS_NRPS_Biosynth_Enz"/>
</dbReference>
<dbReference type="Pfam" id="PF00975">
    <property type="entry name" value="Thioesterase"/>
    <property type="match status" value="1"/>
</dbReference>
<evidence type="ECO:0000256" key="1">
    <source>
        <dbReference type="ARBA" id="ARBA00004792"/>
    </source>
</evidence>
<keyword evidence="5" id="KW-0045">Antibiotic biosynthesis</keyword>
<keyword evidence="6" id="KW-0012">Acyltransferase</keyword>
<dbReference type="Gene3D" id="3.30.70.3290">
    <property type="match status" value="2"/>
</dbReference>
<dbReference type="SUPFAM" id="SSF47336">
    <property type="entry name" value="ACP-like"/>
    <property type="match status" value="1"/>
</dbReference>
<reference evidence="12 13" key="1">
    <citation type="submission" date="2024-06" db="EMBL/GenBank/DDBJ databases">
        <title>The Natural Products Discovery Center: Release of the First 8490 Sequenced Strains for Exploring Actinobacteria Biosynthetic Diversity.</title>
        <authorList>
            <person name="Kalkreuter E."/>
            <person name="Kautsar S.A."/>
            <person name="Yang D."/>
            <person name="Bader C.D."/>
            <person name="Teijaro C.N."/>
            <person name="Fluegel L."/>
            <person name="Davis C.M."/>
            <person name="Simpson J.R."/>
            <person name="Lauterbach L."/>
            <person name="Steele A.D."/>
            <person name="Gui C."/>
            <person name="Meng S."/>
            <person name="Li G."/>
            <person name="Viehrig K."/>
            <person name="Ye F."/>
            <person name="Su P."/>
            <person name="Kiefer A.F."/>
            <person name="Nichols A."/>
            <person name="Cepeda A.J."/>
            <person name="Yan W."/>
            <person name="Fan B."/>
            <person name="Jiang Y."/>
            <person name="Adhikari A."/>
            <person name="Zheng C.-J."/>
            <person name="Schuster L."/>
            <person name="Cowan T.M."/>
            <person name="Smanski M.J."/>
            <person name="Chevrette M.G."/>
            <person name="De Carvalho L.P.S."/>
            <person name="Shen B."/>
        </authorList>
    </citation>
    <scope>NUCLEOTIDE SEQUENCE [LARGE SCALE GENOMIC DNA]</scope>
    <source>
        <strain evidence="12 13">NPDC033843</strain>
    </source>
</reference>
<dbReference type="EMBL" id="JBEZVE010000011">
    <property type="protein sequence ID" value="MEU3783212.1"/>
    <property type="molecule type" value="Genomic_DNA"/>
</dbReference>
<organism evidence="12 13">
    <name type="scientific">Streptomyces sp. 900129855</name>
    <dbReference type="NCBI Taxonomy" id="3155129"/>
    <lineage>
        <taxon>Bacteria</taxon>
        <taxon>Bacillati</taxon>
        <taxon>Actinomycetota</taxon>
        <taxon>Actinomycetes</taxon>
        <taxon>Kitasatosporales</taxon>
        <taxon>Streptomycetaceae</taxon>
        <taxon>Streptomyces</taxon>
    </lineage>
</organism>
<dbReference type="InterPro" id="IPR020806">
    <property type="entry name" value="PKS_PP-bd"/>
</dbReference>
<dbReference type="Pfam" id="PF00550">
    <property type="entry name" value="PP-binding"/>
    <property type="match status" value="1"/>
</dbReference>
<evidence type="ECO:0000259" key="10">
    <source>
        <dbReference type="PROSITE" id="PS52004"/>
    </source>
</evidence>
<keyword evidence="13" id="KW-1185">Reference proteome</keyword>
<feature type="region of interest" description="Disordered" evidence="8">
    <location>
        <begin position="1"/>
        <end position="22"/>
    </location>
</feature>
<dbReference type="Pfam" id="PF16197">
    <property type="entry name" value="KAsynt_C_assoc"/>
    <property type="match status" value="1"/>
</dbReference>
<dbReference type="PROSITE" id="PS00606">
    <property type="entry name" value="KS3_1"/>
    <property type="match status" value="1"/>
</dbReference>
<evidence type="ECO:0000256" key="3">
    <source>
        <dbReference type="ARBA" id="ARBA00022553"/>
    </source>
</evidence>
<dbReference type="InterPro" id="IPR014031">
    <property type="entry name" value="Ketoacyl_synth_C"/>
</dbReference>
<dbReference type="Pfam" id="PF14765">
    <property type="entry name" value="PS-DH"/>
    <property type="match status" value="1"/>
</dbReference>
<dbReference type="InterPro" id="IPR001031">
    <property type="entry name" value="Thioesterase"/>
</dbReference>
<comment type="caution">
    <text evidence="12">The sequence shown here is derived from an EMBL/GenBank/DDBJ whole genome shotgun (WGS) entry which is preliminary data.</text>
</comment>
<sequence length="1525" mass="160405">MSSIPAAPRPERHRPVPGPDHLLERSLHAIRTLRGELAQERARRAEPIAVTGLACRFPGGADTPERFWKLLDDGRDAVGPVPAGRWPDRPFPAGRPGPARSVRGGFLDEDVDAFDAALFGVSKGEAAAMDPQHKLLLETVWEALERAGLLTGRPGSGRVGVVVGVSGSDHARVPVRPEHVGAFTAIGAAPSMAAGRVAHALGLHGPALAVDTACSSSLVAVHLAVESLRRGECDAAVACGVNVMLSPDVFVVLDEMQALSPHGRCQVFDASADGYVRAEGCGAVALTRLPDAVAARLPVHAVIRASAVNHDGGAGGLTVPNGRAQRALLRSALAGAGLTGDAVGYLEAHGTGTPLGDPIEVGAAAEVLCADRPEARPLRLGAVKSNIGHLEAAAGIAGLIKTVLVLRHGRVPANLHLREPNPRLGVERLPVILPRRPEPWPADGTPRIAGVSSFGFSGTNAHVVLEGADTAVPAPAPSPARSRATPPAAHVVPLSAASPAALAALARRTAAWLRDHPGVRLGDLARTLGAHRRHFRHRAALVTDSEGPDLAALLDALADRCGTPYPDSVPGAWHIGLFLDATPRQALAAATALRVSHGGFGALLDECAEQLRLPGGAFPARLPKSAEALTPLAADAVTLAFQVALSRLLADRGVHAAAVGGSGGAGDLAAAVVAKALDLPAAGALLTARHGGPAPASVRCRPPAVRLLRDGGGETVPGDRLADPGFWCDPASRSAKEASAAAAGLAEREYGLFIAVGGPSPEPPLTGLWWRIAHRGDVVGELLEGLAMAYRAGVDLDWAVVHGEESTVCLDLPAYPFQRRRHAPPVPRAQAAAAEDPATRRLGGATALRVLSSPLEHAQFRTTLSRAVLPQLADTGGVLHVGYYQEMLAAAATELDGATGHELRDAEFTHALHTGGRTRTVQLTLSPRSSGGGRSCTVHSLADGEADWTLHLRGGLGARGSGTDPATPWGGPEGRDEFLARLPEHVDGTRFYADLRARGLALGPSVEWIEEAWYGGGEAVARLRAPEPAGAGGDGGADGHGGVLPVPAGVFDACAQLYVLAAGDRLAAADVFLTSRISRFALLGRRPDRGPLWVRFTLTDEPADDTLTADYRLWDDAGHLVAECDGATVRRIDAARRAQWQAAAEGAPEGRSPARRDVLDRFLKASGELRPHILGAYLRTLLEVPDDAAALGRPPGRPLAELGVDSLRGLELRGRLRTDLGVEPPLDGLLHGTTADLVGTLTGLLAGDAPPRPGRAVSHEPARWLRHARLTDTARVRLFCLPYGGRGASLFLTWPDTLPDDIDVCPLQLPGRENRRDEECIEDVDEMLDALEGVVRAHADRPFALYGHSVGGLLAYRLARRLAPTHGDRLRHLFVAAFSCPSRGANPLLSRIIGACQELGLPDLPTSAELLRQLRARPEEFRSALAGRLGEDVAAGLCTAAEQALFADLRLVHTYRHDPDESPLRVPVTALHGKGDPMVAEDDMRAWERVTEGRFRLEVLSGDHYFCHPDQALDGVLRLITERIR</sequence>
<dbReference type="SUPFAM" id="SSF53474">
    <property type="entry name" value="alpha/beta-Hydrolases"/>
    <property type="match status" value="1"/>
</dbReference>
<dbReference type="InterPro" id="IPR014030">
    <property type="entry name" value="Ketoacyl_synth_N"/>
</dbReference>
<dbReference type="Gene3D" id="3.10.129.110">
    <property type="entry name" value="Polyketide synthase dehydratase"/>
    <property type="match status" value="1"/>
</dbReference>
<dbReference type="InterPro" id="IPR042104">
    <property type="entry name" value="PKS_dehydratase_sf"/>
</dbReference>
<dbReference type="Pfam" id="PF02801">
    <property type="entry name" value="Ketoacyl-synt_C"/>
    <property type="match status" value="1"/>
</dbReference>
<dbReference type="InterPro" id="IPR020841">
    <property type="entry name" value="PKS_Beta-ketoAc_synthase_dom"/>
</dbReference>
<dbReference type="PROSITE" id="PS52004">
    <property type="entry name" value="KS3_2"/>
    <property type="match status" value="1"/>
</dbReference>
<comment type="caution">
    <text evidence="7">Lacks conserved residue(s) required for the propagation of feature annotation.</text>
</comment>
<dbReference type="Proteomes" id="UP001550739">
    <property type="component" value="Unassembled WGS sequence"/>
</dbReference>
<evidence type="ECO:0000256" key="6">
    <source>
        <dbReference type="ARBA" id="ARBA00023315"/>
    </source>
</evidence>
<protein>
    <submittedName>
        <fullName evidence="12">Beta-ketoacyl synthase N-terminal-like domain-containing protein</fullName>
    </submittedName>
</protein>
<dbReference type="Gene3D" id="3.40.366.10">
    <property type="entry name" value="Malonyl-Coenzyme A Acyl Carrier Protein, domain 2"/>
    <property type="match status" value="1"/>
</dbReference>
<dbReference type="InterPro" id="IPR016039">
    <property type="entry name" value="Thiolase-like"/>
</dbReference>
<comment type="pathway">
    <text evidence="1">Antibiotic biosynthesis.</text>
</comment>
<evidence type="ECO:0000259" key="9">
    <source>
        <dbReference type="PROSITE" id="PS50075"/>
    </source>
</evidence>
<dbReference type="SUPFAM" id="SSF53901">
    <property type="entry name" value="Thiolase-like"/>
    <property type="match status" value="1"/>
</dbReference>
<dbReference type="InterPro" id="IPR006162">
    <property type="entry name" value="Ppantetheine_attach_site"/>
</dbReference>
<dbReference type="PANTHER" id="PTHR43775">
    <property type="entry name" value="FATTY ACID SYNTHASE"/>
    <property type="match status" value="1"/>
</dbReference>
<evidence type="ECO:0000313" key="13">
    <source>
        <dbReference type="Proteomes" id="UP001550739"/>
    </source>
</evidence>
<evidence type="ECO:0000256" key="8">
    <source>
        <dbReference type="SAM" id="MobiDB-lite"/>
    </source>
</evidence>
<dbReference type="Gene3D" id="1.10.1200.10">
    <property type="entry name" value="ACP-like"/>
    <property type="match status" value="1"/>
</dbReference>
<dbReference type="InterPro" id="IPR032821">
    <property type="entry name" value="PKS_assoc"/>
</dbReference>
<dbReference type="InterPro" id="IPR020807">
    <property type="entry name" value="PKS_DH"/>
</dbReference>
<dbReference type="PANTHER" id="PTHR43775:SF37">
    <property type="entry name" value="SI:DKEY-61P9.11"/>
    <property type="match status" value="1"/>
</dbReference>
<dbReference type="InterPro" id="IPR001227">
    <property type="entry name" value="Ac_transferase_dom_sf"/>
</dbReference>
<feature type="region of interest" description="N-terminal hotdog fold" evidence="7">
    <location>
        <begin position="839"/>
        <end position="963"/>
    </location>
</feature>
<dbReference type="InterPro" id="IPR029058">
    <property type="entry name" value="AB_hydrolase_fold"/>
</dbReference>
<keyword evidence="4" id="KW-0808">Transferase</keyword>
<accession>A0ABV2ZKY9</accession>
<keyword evidence="3" id="KW-0597">Phosphoprotein</keyword>
<dbReference type="Pfam" id="PF00109">
    <property type="entry name" value="ketoacyl-synt"/>
    <property type="match status" value="1"/>
</dbReference>
<dbReference type="PROSITE" id="PS50075">
    <property type="entry name" value="CARRIER"/>
    <property type="match status" value="1"/>
</dbReference>
<dbReference type="SMART" id="SM00823">
    <property type="entry name" value="PKS_PP"/>
    <property type="match status" value="1"/>
</dbReference>
<dbReference type="Gene3D" id="3.40.50.1820">
    <property type="entry name" value="alpha/beta hydrolase"/>
    <property type="match status" value="1"/>
</dbReference>
<dbReference type="PROSITE" id="PS52019">
    <property type="entry name" value="PKS_MFAS_DH"/>
    <property type="match status" value="1"/>
</dbReference>
<dbReference type="InterPro" id="IPR018201">
    <property type="entry name" value="Ketoacyl_synth_AS"/>
</dbReference>
<evidence type="ECO:0000256" key="5">
    <source>
        <dbReference type="ARBA" id="ARBA00023194"/>
    </source>
</evidence>
<dbReference type="SMART" id="SM00825">
    <property type="entry name" value="PKS_KS"/>
    <property type="match status" value="1"/>
</dbReference>
<evidence type="ECO:0000256" key="4">
    <source>
        <dbReference type="ARBA" id="ARBA00022679"/>
    </source>
</evidence>
<dbReference type="InterPro" id="IPR049551">
    <property type="entry name" value="PKS_DH_C"/>
</dbReference>
<feature type="region of interest" description="C-terminal hotdog fold" evidence="7">
    <location>
        <begin position="983"/>
        <end position="1138"/>
    </location>
</feature>
<evidence type="ECO:0000313" key="12">
    <source>
        <dbReference type="EMBL" id="MEU3783212.1"/>
    </source>
</evidence>
<evidence type="ECO:0000256" key="7">
    <source>
        <dbReference type="PROSITE-ProRule" id="PRU01363"/>
    </source>
</evidence>
<gene>
    <name evidence="12" type="ORF">AB0E89_22130</name>
</gene>
<dbReference type="Gene3D" id="3.40.47.10">
    <property type="match status" value="1"/>
</dbReference>
<feature type="domain" description="PKS/mFAS DH" evidence="11">
    <location>
        <begin position="839"/>
        <end position="1138"/>
    </location>
</feature>
<feature type="domain" description="Carrier" evidence="9">
    <location>
        <begin position="1168"/>
        <end position="1249"/>
    </location>
</feature>